<gene>
    <name evidence="1" type="ORF">F4821DRAFT_100436</name>
</gene>
<dbReference type="EMBL" id="MU394305">
    <property type="protein sequence ID" value="KAI6087840.1"/>
    <property type="molecule type" value="Genomic_DNA"/>
</dbReference>
<organism evidence="1 2">
    <name type="scientific">Hypoxylon rubiginosum</name>
    <dbReference type="NCBI Taxonomy" id="110542"/>
    <lineage>
        <taxon>Eukaryota</taxon>
        <taxon>Fungi</taxon>
        <taxon>Dikarya</taxon>
        <taxon>Ascomycota</taxon>
        <taxon>Pezizomycotina</taxon>
        <taxon>Sordariomycetes</taxon>
        <taxon>Xylariomycetidae</taxon>
        <taxon>Xylariales</taxon>
        <taxon>Hypoxylaceae</taxon>
        <taxon>Hypoxylon</taxon>
    </lineage>
</organism>
<keyword evidence="2" id="KW-1185">Reference proteome</keyword>
<comment type="caution">
    <text evidence="1">The sequence shown here is derived from an EMBL/GenBank/DDBJ whole genome shotgun (WGS) entry which is preliminary data.</text>
</comment>
<evidence type="ECO:0000313" key="1">
    <source>
        <dbReference type="EMBL" id="KAI6087840.1"/>
    </source>
</evidence>
<accession>A0ACC0D544</accession>
<sequence>MDKIDQSDAISLHTIAEAPNFEDADDDDVPRSESPRTNVASGSANQDELDVPAVFKTSPVLIKSPPVLSSMRLDKGVLNTFLWRLSHPFIAVVVLWSTILFHGLLIGSIREDRATGAGHTDSTFIATVLVVAVASILYNRIHRINQSVESLGLSDILPFAIWSLVLVCVIGPLLSLPILEFHNIVNETITDPAVLSCATLSSWSLVLPNLKGSLPYGIASRSSEGSIEDLAITSTDLWVVKDNANNTLSLDPITFNLPQHGKGAEEKLWNGPNAASHDGVYMPIAFLSDPDPDGTHLSRTLRVGSQVLAMSLKCEIINDHEVSKVEDSEGKSILSVEFQDSDHCATTVNLTALNFDQRLYDAFKKNVRTTEYNAHNNEDPVQKRRLLEFVDSYDQELLRGTHLSSYAPGWARLSSLSRTNPKDRRCEKKLAIVAPSRLVTSIDSYPQASQIEVASCYAEYFVADVDLVLTKENKGRFHTDGKLSSRLPQTRFDDVSYPEKTKTWLDDYISIPWFPQWTSLDEGDQDRLSEAFLQSSSASPLRGTQWLFPLFREQLGDIIWDRSHPVGSLLMAGKVLRHSFISQISTAAGLALEEELAAGPLPDNHTAIRFIQGQSLNTRRLKETPFQSRTSFKVWLYLISALLTISVFITTGRSGPRTQAPWDFSSIAARAALLRHSPFRDWLAAYKPTLGSLKSLMDMRIGYWRIHEKQGQSGWRIDSEVVHLPEPRSSQKQKMSDSYWSAYIVYLSYAMLLAFVVYFILLCVPPARWSQPVEHEFAMFHIISKNGIHLRRSFWSILWQTMLPSSLVFFCAFFWLPLLYHFIRCRQPWVALKTHQTAEKSITLDYWNSFLPLPRAVRNGHWTIVALATAQAMSLFVPYFQATLRKPDTRVDLGTAVPLVYPRDWATDITHPDFPADANYVLKGLLENLQTKSAQSLWSSGDTAMISPTVEHGVPEGTSTLWKFPTSALRAHLTCEELPMEVITTKTKSDASEDLLRIEELEIQRSIGSETRQIAFHKPCSLQQVAQKSYTERDITKRSSVCTRWWLDGDVLTDAGDHVPLWVIASLNGSAVWSDKQGEMLFEGSPSALALGCRPTITKELGEATLFSFDGSLSNVMLIKYEPSEGEPEPVSSKLVTEICQGLNSSNSLPSIYDDGLMAQDDLIHTGKFVGDTLSYALYRFGCVGAALCKSTASLHQDVSQIFGTYVAILGRSDTLTKTSAASPTGLQPFQVVEFSKLSATAAVFLGVFYLFTIVILVLIQRQRGKLRLPFSPEPLVNGLLLLCESSIVTTLEREIPHPELLTLHSFYEVVNSWGYTYKLGQLVPGELSTSTIDVTAIFGDEGEHDSSERDENYQDEPGGENGEV</sequence>
<reference evidence="1 2" key="1">
    <citation type="journal article" date="2022" name="New Phytol.">
        <title>Ecological generalism drives hyperdiversity of secondary metabolite gene clusters in xylarialean endophytes.</title>
        <authorList>
            <person name="Franco M.E.E."/>
            <person name="Wisecaver J.H."/>
            <person name="Arnold A.E."/>
            <person name="Ju Y.M."/>
            <person name="Slot J.C."/>
            <person name="Ahrendt S."/>
            <person name="Moore L.P."/>
            <person name="Eastman K.E."/>
            <person name="Scott K."/>
            <person name="Konkel Z."/>
            <person name="Mondo S.J."/>
            <person name="Kuo A."/>
            <person name="Hayes R.D."/>
            <person name="Haridas S."/>
            <person name="Andreopoulos B."/>
            <person name="Riley R."/>
            <person name="LaButti K."/>
            <person name="Pangilinan J."/>
            <person name="Lipzen A."/>
            <person name="Amirebrahimi M."/>
            <person name="Yan J."/>
            <person name="Adam C."/>
            <person name="Keymanesh K."/>
            <person name="Ng V."/>
            <person name="Louie K."/>
            <person name="Northen T."/>
            <person name="Drula E."/>
            <person name="Henrissat B."/>
            <person name="Hsieh H.M."/>
            <person name="Youens-Clark K."/>
            <person name="Lutzoni F."/>
            <person name="Miadlikowska J."/>
            <person name="Eastwood D.C."/>
            <person name="Hamelin R.C."/>
            <person name="Grigoriev I.V."/>
            <person name="U'Ren J.M."/>
        </authorList>
    </citation>
    <scope>NUCLEOTIDE SEQUENCE [LARGE SCALE GENOMIC DNA]</scope>
    <source>
        <strain evidence="1 2">ER1909</strain>
    </source>
</reference>
<dbReference type="Proteomes" id="UP001497680">
    <property type="component" value="Unassembled WGS sequence"/>
</dbReference>
<protein>
    <submittedName>
        <fullName evidence="1">Uncharacterized protein</fullName>
    </submittedName>
</protein>
<evidence type="ECO:0000313" key="2">
    <source>
        <dbReference type="Proteomes" id="UP001497680"/>
    </source>
</evidence>
<name>A0ACC0D544_9PEZI</name>
<proteinExistence type="predicted"/>